<keyword evidence="8" id="KW-1185">Reference proteome</keyword>
<dbReference type="SUPFAM" id="SSF53822">
    <property type="entry name" value="Periplasmic binding protein-like I"/>
    <property type="match status" value="1"/>
</dbReference>
<evidence type="ECO:0000313" key="7">
    <source>
        <dbReference type="EMBL" id="RXM91216.1"/>
    </source>
</evidence>
<evidence type="ECO:0000259" key="6">
    <source>
        <dbReference type="Pfam" id="PF01094"/>
    </source>
</evidence>
<feature type="chain" id="PRO_5019203795" evidence="5">
    <location>
        <begin position="18"/>
        <end position="476"/>
    </location>
</feature>
<evidence type="ECO:0000256" key="2">
    <source>
        <dbReference type="ARBA" id="ARBA00022692"/>
    </source>
</evidence>
<dbReference type="Pfam" id="PF01094">
    <property type="entry name" value="ANF_receptor"/>
    <property type="match status" value="1"/>
</dbReference>
<keyword evidence="7" id="KW-0675">Receptor</keyword>
<dbReference type="Gene3D" id="3.40.190.10">
    <property type="entry name" value="Periplasmic binding protein-like II"/>
    <property type="match status" value="1"/>
</dbReference>
<evidence type="ECO:0000256" key="5">
    <source>
        <dbReference type="SAM" id="SignalP"/>
    </source>
</evidence>
<dbReference type="AlphaFoldDB" id="A0A444USV0"/>
<evidence type="ECO:0000256" key="4">
    <source>
        <dbReference type="ARBA" id="ARBA00023136"/>
    </source>
</evidence>
<reference evidence="7 8" key="1">
    <citation type="submission" date="2019-01" db="EMBL/GenBank/DDBJ databases">
        <title>Draft Genome and Complete Hox-Cluster Characterization of the Sterlet Sturgeon (Acipenser ruthenus).</title>
        <authorList>
            <person name="Wei Q."/>
        </authorList>
    </citation>
    <scope>NUCLEOTIDE SEQUENCE [LARGE SCALE GENOMIC DNA]</scope>
    <source>
        <strain evidence="7">WHYD16114868_AA</strain>
        <tissue evidence="7">Blood</tissue>
    </source>
</reference>
<organism evidence="7 8">
    <name type="scientific">Acipenser ruthenus</name>
    <name type="common">Sterlet sturgeon</name>
    <dbReference type="NCBI Taxonomy" id="7906"/>
    <lineage>
        <taxon>Eukaryota</taxon>
        <taxon>Metazoa</taxon>
        <taxon>Chordata</taxon>
        <taxon>Craniata</taxon>
        <taxon>Vertebrata</taxon>
        <taxon>Euteleostomi</taxon>
        <taxon>Actinopterygii</taxon>
        <taxon>Chondrostei</taxon>
        <taxon>Acipenseriformes</taxon>
        <taxon>Acipenseridae</taxon>
        <taxon>Acipenser</taxon>
    </lineage>
</organism>
<dbReference type="EMBL" id="SCEB01009753">
    <property type="protein sequence ID" value="RXM91216.1"/>
    <property type="molecule type" value="Genomic_DNA"/>
</dbReference>
<dbReference type="GO" id="GO:0016020">
    <property type="term" value="C:membrane"/>
    <property type="evidence" value="ECO:0007669"/>
    <property type="project" value="UniProtKB-SubCell"/>
</dbReference>
<dbReference type="Gene3D" id="3.40.50.2300">
    <property type="match status" value="2"/>
</dbReference>
<keyword evidence="4" id="KW-0472">Membrane</keyword>
<evidence type="ECO:0000256" key="1">
    <source>
        <dbReference type="ARBA" id="ARBA00004370"/>
    </source>
</evidence>
<comment type="caution">
    <text evidence="7">The sequence shown here is derived from an EMBL/GenBank/DDBJ whole genome shotgun (WGS) entry which is preliminary data.</text>
</comment>
<feature type="domain" description="Receptor ligand binding region" evidence="6">
    <location>
        <begin position="134"/>
        <end position="301"/>
    </location>
</feature>
<name>A0A444USV0_ACIRT</name>
<gene>
    <name evidence="7" type="ORF">EOD39_21406</name>
</gene>
<keyword evidence="3" id="KW-1133">Transmembrane helix</keyword>
<dbReference type="InterPro" id="IPR001828">
    <property type="entry name" value="ANF_lig-bd_rcpt"/>
</dbReference>
<dbReference type="InterPro" id="IPR028082">
    <property type="entry name" value="Peripla_BP_I"/>
</dbReference>
<dbReference type="FunFam" id="3.40.50.2300:FF:000020">
    <property type="entry name" value="Glutamate receptor ionotropic, NMDA 2B, putative"/>
    <property type="match status" value="1"/>
</dbReference>
<evidence type="ECO:0000256" key="3">
    <source>
        <dbReference type="ARBA" id="ARBA00022989"/>
    </source>
</evidence>
<sequence length="476" mass="51419">MLLLAGLAACSSPFLGGAPDEPRPHRSGVLNIAVVFSGTSYPPEMPRLVLGGPYVGATYLSGSSSLPSSPGLTRSSGFEDYKDVNVVPVVLNETSPRSLILRLCDVLSSLPIHGVVYEEEVTSLQGGGDGEGASTAVAQILDFLSAQTGVPIVGVGGGAALVHTPKESGSTFLQLGSSTAQQLRVIFEVLEEYDWTSFSLVSTRHPGYEDFLSFVEVLTDGSFIGWESRSLVLLNLTQDPGGARTKRLLKENGAQVRLLYCSREEAESVFRAARGAGLAGPSHIWFAVGPSLSSLETLPPDSLPLSLFVVRPAGWRDDVRRRTGRGVAILSQGAVALRRDFGSLPNFSTDCQGAPNETRTFKGNLHRYFSNISLGGRDYSFNSDGYLVNPSLVVIALNRERNWEVVGSWDDGILRMRYPVWSRYGTFLEPPDGAQHLRVVTLEERPFVIVEGADPSSGTCIRDSVPCRRQLNLSER</sequence>
<dbReference type="Proteomes" id="UP000289886">
    <property type="component" value="Unassembled WGS sequence"/>
</dbReference>
<accession>A0A444USV0</accession>
<keyword evidence="2" id="KW-0812">Transmembrane</keyword>
<feature type="signal peptide" evidence="5">
    <location>
        <begin position="1"/>
        <end position="17"/>
    </location>
</feature>
<keyword evidence="5" id="KW-0732">Signal</keyword>
<proteinExistence type="predicted"/>
<evidence type="ECO:0000313" key="8">
    <source>
        <dbReference type="Proteomes" id="UP000289886"/>
    </source>
</evidence>
<protein>
    <submittedName>
        <fullName evidence="7">Glutamate receptor ionotropic, NMDA 2D</fullName>
    </submittedName>
</protein>
<comment type="subcellular location">
    <subcellularLocation>
        <location evidence="1">Membrane</location>
    </subcellularLocation>
</comment>